<dbReference type="Proteomes" id="UP000606274">
    <property type="component" value="Unassembled WGS sequence"/>
</dbReference>
<dbReference type="FunFam" id="1.20.140.150:FF:000001">
    <property type="entry name" value="Claudin"/>
    <property type="match status" value="1"/>
</dbReference>
<evidence type="ECO:0000256" key="3">
    <source>
        <dbReference type="ARBA" id="ARBA00008295"/>
    </source>
</evidence>
<feature type="transmembrane region" description="Helical" evidence="10">
    <location>
        <begin position="111"/>
        <end position="134"/>
    </location>
</feature>
<evidence type="ECO:0000256" key="6">
    <source>
        <dbReference type="ARBA" id="ARBA00022692"/>
    </source>
</evidence>
<accession>A0A8T0AWS0</accession>
<evidence type="ECO:0000256" key="4">
    <source>
        <dbReference type="ARBA" id="ARBA00022427"/>
    </source>
</evidence>
<protein>
    <recommendedName>
        <fullName evidence="13">Claudin</fullName>
    </recommendedName>
</protein>
<evidence type="ECO:0000256" key="5">
    <source>
        <dbReference type="ARBA" id="ARBA00022475"/>
    </source>
</evidence>
<dbReference type="AlphaFoldDB" id="A0A8T0AWS0"/>
<dbReference type="InterPro" id="IPR006187">
    <property type="entry name" value="Claudin"/>
</dbReference>
<keyword evidence="4" id="KW-0796">Tight junction</keyword>
<dbReference type="InterPro" id="IPR017974">
    <property type="entry name" value="Claudin_CS"/>
</dbReference>
<evidence type="ECO:0000256" key="1">
    <source>
        <dbReference type="ARBA" id="ARBA00004435"/>
    </source>
</evidence>
<evidence type="ECO:0008006" key="13">
    <source>
        <dbReference type="Google" id="ProtNLM"/>
    </source>
</evidence>
<evidence type="ECO:0000313" key="11">
    <source>
        <dbReference type="EMBL" id="KAF7697138.1"/>
    </source>
</evidence>
<evidence type="ECO:0000256" key="9">
    <source>
        <dbReference type="ARBA" id="ARBA00023136"/>
    </source>
</evidence>
<dbReference type="PRINTS" id="PR01077">
    <property type="entry name" value="CLAUDIN"/>
</dbReference>
<dbReference type="PROSITE" id="PS01346">
    <property type="entry name" value="CLAUDIN"/>
    <property type="match status" value="2"/>
</dbReference>
<evidence type="ECO:0000256" key="8">
    <source>
        <dbReference type="ARBA" id="ARBA00022989"/>
    </source>
</evidence>
<sequence>MAASGLQVLGLTLAFLGLIGEIVICALPMWRVTAFIGQNIVTAQTFWEGLWMNCVMQSTGQMQCKVYDSMLALPQDLQAARALVVIAILLTLFVIMDFYNPTLADAQKRELGASLFIGWGAAGLLLLGGALFCCQCPKNEYRGYSAKYTAPRANTNDKANPLLNTSRKMISQRLQLLGLILAMIGYMGTIVICGLPAWKMTAFIGANIVIFQVIWEGLWMDCVVQTTGQMQCKVYDSLLILPAHLQAARALIIVALVVGIFGMIVTIIGGKCTSCVEDENAKAKISVAGGIIFIITGILVVIPVCWTSSAIIRDFYNPALTDAQKRELGPCLYIGFGCAALLIAGGALLCTSCPPKDEHIYNVKYSPARS</sequence>
<feature type="transmembrane region" description="Helical" evidence="10">
    <location>
        <begin position="176"/>
        <end position="198"/>
    </location>
</feature>
<feature type="transmembrane region" description="Helical" evidence="10">
    <location>
        <begin position="79"/>
        <end position="99"/>
    </location>
</feature>
<comment type="subcellular location">
    <subcellularLocation>
        <location evidence="1">Cell junction</location>
        <location evidence="1">Tight junction</location>
    </subcellularLocation>
    <subcellularLocation>
        <location evidence="2">Cell membrane</location>
        <topology evidence="2">Multi-pass membrane protein</topology>
    </subcellularLocation>
</comment>
<dbReference type="GO" id="GO:0005923">
    <property type="term" value="C:bicellular tight junction"/>
    <property type="evidence" value="ECO:0007669"/>
    <property type="project" value="UniProtKB-SubCell"/>
</dbReference>
<keyword evidence="9 10" id="KW-0472">Membrane</keyword>
<evidence type="ECO:0000256" key="10">
    <source>
        <dbReference type="SAM" id="Phobius"/>
    </source>
</evidence>
<dbReference type="Pfam" id="PF00822">
    <property type="entry name" value="PMP22_Claudin"/>
    <property type="match status" value="2"/>
</dbReference>
<keyword evidence="6 10" id="KW-0812">Transmembrane</keyword>
<keyword evidence="7" id="KW-0965">Cell junction</keyword>
<dbReference type="EMBL" id="JABFDY010000015">
    <property type="protein sequence ID" value="KAF7697138.1"/>
    <property type="molecule type" value="Genomic_DNA"/>
</dbReference>
<dbReference type="PANTHER" id="PTHR12002">
    <property type="entry name" value="CLAUDIN"/>
    <property type="match status" value="1"/>
</dbReference>
<organism evidence="11 12">
    <name type="scientific">Silurus meridionalis</name>
    <name type="common">Southern catfish</name>
    <name type="synonym">Silurus soldatovi meridionalis</name>
    <dbReference type="NCBI Taxonomy" id="175797"/>
    <lineage>
        <taxon>Eukaryota</taxon>
        <taxon>Metazoa</taxon>
        <taxon>Chordata</taxon>
        <taxon>Craniata</taxon>
        <taxon>Vertebrata</taxon>
        <taxon>Euteleostomi</taxon>
        <taxon>Actinopterygii</taxon>
        <taxon>Neopterygii</taxon>
        <taxon>Teleostei</taxon>
        <taxon>Ostariophysi</taxon>
        <taxon>Siluriformes</taxon>
        <taxon>Siluridae</taxon>
        <taxon>Silurus</taxon>
    </lineage>
</organism>
<feature type="transmembrane region" description="Helical" evidence="10">
    <location>
        <begin position="290"/>
        <end position="312"/>
    </location>
</feature>
<feature type="transmembrane region" description="Helical" evidence="10">
    <location>
        <begin position="332"/>
        <end position="350"/>
    </location>
</feature>
<comment type="similarity">
    <text evidence="3">Belongs to the claudin family.</text>
</comment>
<gene>
    <name evidence="11" type="ORF">HF521_005556</name>
</gene>
<keyword evidence="5" id="KW-1003">Cell membrane</keyword>
<feature type="transmembrane region" description="Helical" evidence="10">
    <location>
        <begin position="6"/>
        <end position="30"/>
    </location>
</feature>
<evidence type="ECO:0000256" key="2">
    <source>
        <dbReference type="ARBA" id="ARBA00004651"/>
    </source>
</evidence>
<name>A0A8T0AWS0_SILME</name>
<reference evidence="11" key="1">
    <citation type="submission" date="2020-08" db="EMBL/GenBank/DDBJ databases">
        <title>Chromosome-level assembly of Southern catfish (Silurus meridionalis) provides insights into visual adaptation to the nocturnal and benthic lifestyles.</title>
        <authorList>
            <person name="Zhang Y."/>
            <person name="Wang D."/>
            <person name="Peng Z."/>
        </authorList>
    </citation>
    <scope>NUCLEOTIDE SEQUENCE</scope>
    <source>
        <strain evidence="11">SWU-2019-XX</strain>
        <tissue evidence="11">Muscle</tissue>
    </source>
</reference>
<keyword evidence="8 10" id="KW-1133">Transmembrane helix</keyword>
<dbReference type="InterPro" id="IPR004031">
    <property type="entry name" value="PMP22/EMP/MP20/Claudin"/>
</dbReference>
<evidence type="ECO:0000313" key="12">
    <source>
        <dbReference type="Proteomes" id="UP000606274"/>
    </source>
</evidence>
<proteinExistence type="inferred from homology"/>
<comment type="caution">
    <text evidence="11">The sequence shown here is derived from an EMBL/GenBank/DDBJ whole genome shotgun (WGS) entry which is preliminary data.</text>
</comment>
<feature type="transmembrane region" description="Helical" evidence="10">
    <location>
        <begin position="247"/>
        <end position="269"/>
    </location>
</feature>
<feature type="non-terminal residue" evidence="11">
    <location>
        <position position="370"/>
    </location>
</feature>
<evidence type="ECO:0000256" key="7">
    <source>
        <dbReference type="ARBA" id="ARBA00022949"/>
    </source>
</evidence>
<dbReference type="Gene3D" id="1.20.140.150">
    <property type="match status" value="3"/>
</dbReference>
<keyword evidence="12" id="KW-1185">Reference proteome</keyword>
<dbReference type="GO" id="GO:0005886">
    <property type="term" value="C:plasma membrane"/>
    <property type="evidence" value="ECO:0007669"/>
    <property type="project" value="UniProtKB-SubCell"/>
</dbReference>
<dbReference type="GO" id="GO:0005198">
    <property type="term" value="F:structural molecule activity"/>
    <property type="evidence" value="ECO:0007669"/>
    <property type="project" value="InterPro"/>
</dbReference>